<dbReference type="RefSeq" id="WP_172527971.1">
    <property type="nucleotide sequence ID" value="NZ_JACKST010000120.1"/>
</dbReference>
<organism evidence="1 2">
    <name type="scientific">Mycolicibacterium gilvum</name>
    <dbReference type="NCBI Taxonomy" id="1804"/>
    <lineage>
        <taxon>Bacteria</taxon>
        <taxon>Bacillati</taxon>
        <taxon>Actinomycetota</taxon>
        <taxon>Actinomycetes</taxon>
        <taxon>Mycobacteriales</taxon>
        <taxon>Mycobacteriaceae</taxon>
        <taxon>Mycolicibacterium</taxon>
    </lineage>
</organism>
<evidence type="ECO:0000313" key="2">
    <source>
        <dbReference type="Proteomes" id="UP000254291"/>
    </source>
</evidence>
<proteinExistence type="predicted"/>
<protein>
    <submittedName>
        <fullName evidence="1">Uncharacterized protein</fullName>
    </submittedName>
</protein>
<sequence length="76" mass="8077">MVLDDAAFAAQYRVQKGVDMRDGAVVEADGPVDENMTGAGGQSDSLRITTGTYMHLPVNARPDIIGARIEQGKTAR</sequence>
<name>A0A379MM11_9MYCO</name>
<evidence type="ECO:0000313" key="1">
    <source>
        <dbReference type="EMBL" id="SUE32648.1"/>
    </source>
</evidence>
<gene>
    <name evidence="1" type="ORF">NCTC10742_06012</name>
</gene>
<dbReference type="EMBL" id="UGQM01000007">
    <property type="protein sequence ID" value="SUE32648.1"/>
    <property type="molecule type" value="Genomic_DNA"/>
</dbReference>
<reference evidence="1 2" key="1">
    <citation type="submission" date="2018-06" db="EMBL/GenBank/DDBJ databases">
        <authorList>
            <consortium name="Pathogen Informatics"/>
            <person name="Doyle S."/>
        </authorList>
    </citation>
    <scope>NUCLEOTIDE SEQUENCE [LARGE SCALE GENOMIC DNA]</scope>
    <source>
        <strain evidence="1 2">NCTC10742</strain>
    </source>
</reference>
<dbReference type="Proteomes" id="UP000254291">
    <property type="component" value="Unassembled WGS sequence"/>
</dbReference>
<dbReference type="AlphaFoldDB" id="A0A379MM11"/>
<accession>A0A379MM11</accession>